<evidence type="ECO:0000256" key="6">
    <source>
        <dbReference type="ARBA" id="ARBA00022741"/>
    </source>
</evidence>
<dbReference type="GO" id="GO:0006171">
    <property type="term" value="P:cAMP biosynthetic process"/>
    <property type="evidence" value="ECO:0007669"/>
    <property type="project" value="InterPro"/>
</dbReference>
<feature type="transmembrane region" description="Helical" evidence="10">
    <location>
        <begin position="60"/>
        <end position="77"/>
    </location>
</feature>
<dbReference type="EC" id="2.7.7.85" evidence="10"/>
<evidence type="ECO:0000256" key="10">
    <source>
        <dbReference type="HAMAP-Rule" id="MF_01499"/>
    </source>
</evidence>
<dbReference type="PIRSF" id="PIRSF004793">
    <property type="entry name" value="UCP004793"/>
    <property type="match status" value="1"/>
</dbReference>
<dbReference type="FunFam" id="3.40.1700.10:FF:000002">
    <property type="entry name" value="Diadenylate cyclase"/>
    <property type="match status" value="1"/>
</dbReference>
<evidence type="ECO:0000256" key="2">
    <source>
        <dbReference type="ARBA" id="ARBA00022475"/>
    </source>
</evidence>
<feature type="transmembrane region" description="Helical" evidence="10">
    <location>
        <begin position="12"/>
        <end position="28"/>
    </location>
</feature>
<dbReference type="Pfam" id="PF19293">
    <property type="entry name" value="CdaA_N"/>
    <property type="match status" value="1"/>
</dbReference>
<evidence type="ECO:0000259" key="11">
    <source>
        <dbReference type="PROSITE" id="PS51794"/>
    </source>
</evidence>
<accession>A0A511N7U9</accession>
<dbReference type="AlphaFoldDB" id="A0A511N7U9"/>
<dbReference type="InterPro" id="IPR014046">
    <property type="entry name" value="C-di-AMP_synthase"/>
</dbReference>
<evidence type="ECO:0000313" key="13">
    <source>
        <dbReference type="Proteomes" id="UP000321306"/>
    </source>
</evidence>
<evidence type="ECO:0000256" key="1">
    <source>
        <dbReference type="ARBA" id="ARBA00000877"/>
    </source>
</evidence>
<dbReference type="OrthoDB" id="9807385at2"/>
<evidence type="ECO:0000256" key="4">
    <source>
        <dbReference type="ARBA" id="ARBA00022692"/>
    </source>
</evidence>
<dbReference type="PANTHER" id="PTHR34185:SF1">
    <property type="entry name" value="DIADENYLATE CYCLASE"/>
    <property type="match status" value="1"/>
</dbReference>
<comment type="subunit">
    <text evidence="10">Probably a homodimer.</text>
</comment>
<comment type="caution">
    <text evidence="10">Lacks conserved residue(s) required for the propagation of feature annotation.</text>
</comment>
<comment type="function">
    <text evidence="10">Catalyzes the condensation of 2 ATP molecules into cyclic di-AMP (c-di-AMP), a second messenger used to regulate differing processes in different bacteria.</text>
</comment>
<dbReference type="Proteomes" id="UP000321306">
    <property type="component" value="Unassembled WGS sequence"/>
</dbReference>
<feature type="domain" description="DAC" evidence="11">
    <location>
        <begin position="78"/>
        <end position="233"/>
    </location>
</feature>
<dbReference type="PANTHER" id="PTHR34185">
    <property type="entry name" value="DIADENYLATE CYCLASE"/>
    <property type="match status" value="1"/>
</dbReference>
<dbReference type="GO" id="GO:0004016">
    <property type="term" value="F:adenylate cyclase activity"/>
    <property type="evidence" value="ECO:0007669"/>
    <property type="project" value="UniProtKB-UniRule"/>
</dbReference>
<gene>
    <name evidence="10" type="primary">dacA</name>
    <name evidence="12" type="ORF">DC3_45500</name>
</gene>
<keyword evidence="3 10" id="KW-0808">Transferase</keyword>
<dbReference type="RefSeq" id="WP_146888485.1">
    <property type="nucleotide sequence ID" value="NZ_BJXB01000025.1"/>
</dbReference>
<keyword evidence="2 10" id="KW-1003">Cell membrane</keyword>
<comment type="caution">
    <text evidence="12">The sequence shown here is derived from an EMBL/GenBank/DDBJ whole genome shotgun (WGS) entry which is preliminary data.</text>
</comment>
<keyword evidence="5 10" id="KW-0548">Nucleotidyltransferase</keyword>
<dbReference type="EMBL" id="BJXB01000025">
    <property type="protein sequence ID" value="GEM48915.1"/>
    <property type="molecule type" value="Genomic_DNA"/>
</dbReference>
<dbReference type="GO" id="GO:0005524">
    <property type="term" value="F:ATP binding"/>
    <property type="evidence" value="ECO:0007669"/>
    <property type="project" value="UniProtKB-UniRule"/>
</dbReference>
<comment type="catalytic activity">
    <reaction evidence="1 10">
        <text>2 ATP = 3',3'-c-di-AMP + 2 diphosphate</text>
        <dbReference type="Rhea" id="RHEA:35655"/>
        <dbReference type="ChEBI" id="CHEBI:30616"/>
        <dbReference type="ChEBI" id="CHEBI:33019"/>
        <dbReference type="ChEBI" id="CHEBI:71500"/>
        <dbReference type="EC" id="2.7.7.85"/>
    </reaction>
</comment>
<keyword evidence="6 10" id="KW-0547">Nucleotide-binding</keyword>
<dbReference type="InterPro" id="IPR050338">
    <property type="entry name" value="DisA"/>
</dbReference>
<dbReference type="InterPro" id="IPR003390">
    <property type="entry name" value="DNA_integrity_scan_DisA_N"/>
</dbReference>
<dbReference type="NCBIfam" id="TIGR00159">
    <property type="entry name" value="diadenylate cyclase CdaA"/>
    <property type="match status" value="1"/>
</dbReference>
<keyword evidence="13" id="KW-1185">Reference proteome</keyword>
<comment type="similarity">
    <text evidence="10">Belongs to the adenylate cyclase family. DacA/CdaA subfamily.</text>
</comment>
<dbReference type="Gene3D" id="3.40.1700.10">
    <property type="entry name" value="DNA integrity scanning protein, DisA, N-terminal domain"/>
    <property type="match status" value="1"/>
</dbReference>
<dbReference type="InterPro" id="IPR036888">
    <property type="entry name" value="DNA_integrity_DisA_N_sf"/>
</dbReference>
<organism evidence="12 13">
    <name type="scientific">Deinococcus cellulosilyticus (strain DSM 18568 / NBRC 106333 / KACC 11606 / 5516J-15)</name>
    <dbReference type="NCBI Taxonomy" id="1223518"/>
    <lineage>
        <taxon>Bacteria</taxon>
        <taxon>Thermotogati</taxon>
        <taxon>Deinococcota</taxon>
        <taxon>Deinococci</taxon>
        <taxon>Deinococcales</taxon>
        <taxon>Deinococcaceae</taxon>
        <taxon>Deinococcus</taxon>
    </lineage>
</organism>
<keyword evidence="8 10" id="KW-1133">Transmembrane helix</keyword>
<keyword evidence="7 10" id="KW-0067">ATP-binding</keyword>
<feature type="transmembrane region" description="Helical" evidence="10">
    <location>
        <begin position="35"/>
        <end position="54"/>
    </location>
</feature>
<dbReference type="InterPro" id="IPR034701">
    <property type="entry name" value="CdaA"/>
</dbReference>
<dbReference type="GO" id="GO:0106408">
    <property type="term" value="F:diadenylate cyclase activity"/>
    <property type="evidence" value="ECO:0007669"/>
    <property type="project" value="UniProtKB-EC"/>
</dbReference>
<name>A0A511N7U9_DEIC1</name>
<dbReference type="Pfam" id="PF02457">
    <property type="entry name" value="DAC"/>
    <property type="match status" value="1"/>
</dbReference>
<dbReference type="SUPFAM" id="SSF143597">
    <property type="entry name" value="YojJ-like"/>
    <property type="match status" value="1"/>
</dbReference>
<evidence type="ECO:0000256" key="7">
    <source>
        <dbReference type="ARBA" id="ARBA00022840"/>
    </source>
</evidence>
<reference evidence="12 13" key="1">
    <citation type="submission" date="2019-07" db="EMBL/GenBank/DDBJ databases">
        <title>Whole genome shotgun sequence of Deinococcus cellulosilyticus NBRC 106333.</title>
        <authorList>
            <person name="Hosoyama A."/>
            <person name="Uohara A."/>
            <person name="Ohji S."/>
            <person name="Ichikawa N."/>
        </authorList>
    </citation>
    <scope>NUCLEOTIDE SEQUENCE [LARGE SCALE GENOMIC DNA]</scope>
    <source>
        <strain evidence="12 13">NBRC 106333</strain>
    </source>
</reference>
<sequence>MFSWLTGAKDLLDILLVATLIYQGYLLLENTRALNVLRGILIFVVVWLLASYFKLASVDYLLSKAATVGLFALVVVFQPELRQLFERLGRPRGREDQQAGAVVNEIARAVEHMAERSIGALIALERRTPLGEYAASGVKLDAMISAPFLEAIFARNAPLHDGGVIIKEGRVVAAGCVFPLQNQQDGVYKRYGTRHRSALGLSEGTDAVVIVVSEERGSIRLAQSGRLSQDLNANELRDKLRALLYEVKS</sequence>
<evidence type="ECO:0000256" key="9">
    <source>
        <dbReference type="ARBA" id="ARBA00023136"/>
    </source>
</evidence>
<evidence type="ECO:0000313" key="12">
    <source>
        <dbReference type="EMBL" id="GEM48915.1"/>
    </source>
</evidence>
<evidence type="ECO:0000256" key="5">
    <source>
        <dbReference type="ARBA" id="ARBA00022695"/>
    </source>
</evidence>
<protein>
    <recommendedName>
        <fullName evidence="10">Diadenylate cyclase</fullName>
        <shortName evidence="10">DAC</shortName>
        <ecNumber evidence="10">2.7.7.85</ecNumber>
    </recommendedName>
    <alternativeName>
        <fullName evidence="10">Cyclic-di-AMP synthase</fullName>
        <shortName evidence="10">c-di-AMP synthase</shortName>
    </alternativeName>
</protein>
<dbReference type="InterPro" id="IPR045585">
    <property type="entry name" value="CdaA_N"/>
</dbReference>
<dbReference type="HAMAP" id="MF_01499">
    <property type="entry name" value="DacA"/>
    <property type="match status" value="1"/>
</dbReference>
<evidence type="ECO:0000256" key="8">
    <source>
        <dbReference type="ARBA" id="ARBA00022989"/>
    </source>
</evidence>
<dbReference type="PROSITE" id="PS51794">
    <property type="entry name" value="DAC"/>
    <property type="match status" value="1"/>
</dbReference>
<keyword evidence="4 10" id="KW-0812">Transmembrane</keyword>
<evidence type="ECO:0000256" key="3">
    <source>
        <dbReference type="ARBA" id="ARBA00022679"/>
    </source>
</evidence>
<keyword evidence="9 10" id="KW-0472">Membrane</keyword>
<proteinExistence type="inferred from homology"/>